<feature type="transmembrane region" description="Helical" evidence="10">
    <location>
        <begin position="272"/>
        <end position="292"/>
    </location>
</feature>
<evidence type="ECO:0000256" key="8">
    <source>
        <dbReference type="ARBA" id="ARBA00023170"/>
    </source>
</evidence>
<dbReference type="OrthoDB" id="6604226at2759"/>
<name>A0A6P4IQ35_DROKI</name>
<reference evidence="11" key="1">
    <citation type="submission" date="2025-05" db="UniProtKB">
        <authorList>
            <consortium name="RefSeq"/>
        </authorList>
    </citation>
    <scope>NUCLEOTIDE SEQUENCE [LARGE SCALE GENOMIC DNA]</scope>
    <source>
        <strain evidence="11">14028-0561.14</strain>
    </source>
</reference>
<comment type="caution">
    <text evidence="10">Lacks conserved residue(s) required for the propagation of feature annotation.</text>
</comment>
<keyword evidence="2" id="KW-1003">Cell membrane</keyword>
<dbReference type="GO" id="GO:0004984">
    <property type="term" value="F:olfactory receptor activity"/>
    <property type="evidence" value="ECO:0007669"/>
    <property type="project" value="InterPro"/>
</dbReference>
<evidence type="ECO:0000256" key="6">
    <source>
        <dbReference type="ARBA" id="ARBA00022989"/>
    </source>
</evidence>
<keyword evidence="3 10" id="KW-0716">Sensory transduction</keyword>
<evidence type="ECO:0000313" key="12">
    <source>
        <dbReference type="RefSeq" id="XP_017024931.1"/>
    </source>
</evidence>
<proteinExistence type="inferred from homology"/>
<keyword evidence="9 10" id="KW-0807">Transducer</keyword>
<dbReference type="PANTHER" id="PTHR21137">
    <property type="entry name" value="ODORANT RECEPTOR"/>
    <property type="match status" value="1"/>
</dbReference>
<evidence type="ECO:0000256" key="2">
    <source>
        <dbReference type="ARBA" id="ARBA00022475"/>
    </source>
</evidence>
<dbReference type="RefSeq" id="XP_017024931.1">
    <property type="nucleotide sequence ID" value="XM_017169442.2"/>
</dbReference>
<dbReference type="GO" id="GO:0005549">
    <property type="term" value="F:odorant binding"/>
    <property type="evidence" value="ECO:0007669"/>
    <property type="project" value="InterPro"/>
</dbReference>
<keyword evidence="7 10" id="KW-0472">Membrane</keyword>
<reference evidence="12" key="2">
    <citation type="submission" date="2025-08" db="UniProtKB">
        <authorList>
            <consortium name="RefSeq"/>
        </authorList>
    </citation>
    <scope>IDENTIFICATION</scope>
    <source>
        <strain evidence="12">14028-0561.14</strain>
        <tissue evidence="12">Whole fly</tissue>
    </source>
</reference>
<dbReference type="GO" id="GO:0005886">
    <property type="term" value="C:plasma membrane"/>
    <property type="evidence" value="ECO:0007669"/>
    <property type="project" value="UniProtKB-SubCell"/>
</dbReference>
<dbReference type="Proteomes" id="UP001652661">
    <property type="component" value="Chromosome 2R"/>
</dbReference>
<dbReference type="AlphaFoldDB" id="A0A6P4IQ35"/>
<dbReference type="PANTHER" id="PTHR21137:SF35">
    <property type="entry name" value="ODORANT RECEPTOR 19A-RELATED"/>
    <property type="match status" value="1"/>
</dbReference>
<keyword evidence="11" id="KW-1185">Reference proteome</keyword>
<evidence type="ECO:0000256" key="3">
    <source>
        <dbReference type="ARBA" id="ARBA00022606"/>
    </source>
</evidence>
<dbReference type="InterPro" id="IPR004117">
    <property type="entry name" value="7tm6_olfct_rcpt"/>
</dbReference>
<evidence type="ECO:0000256" key="4">
    <source>
        <dbReference type="ARBA" id="ARBA00022692"/>
    </source>
</evidence>
<gene>
    <name evidence="12" type="primary">Or59c</name>
</gene>
<organism evidence="11 12">
    <name type="scientific">Drosophila kikkawai</name>
    <name type="common">Fruit fly</name>
    <dbReference type="NCBI Taxonomy" id="30033"/>
    <lineage>
        <taxon>Eukaryota</taxon>
        <taxon>Metazoa</taxon>
        <taxon>Ecdysozoa</taxon>
        <taxon>Arthropoda</taxon>
        <taxon>Hexapoda</taxon>
        <taxon>Insecta</taxon>
        <taxon>Pterygota</taxon>
        <taxon>Neoptera</taxon>
        <taxon>Endopterygota</taxon>
        <taxon>Diptera</taxon>
        <taxon>Brachycera</taxon>
        <taxon>Muscomorpha</taxon>
        <taxon>Ephydroidea</taxon>
        <taxon>Drosophilidae</taxon>
        <taxon>Drosophila</taxon>
        <taxon>Sophophora</taxon>
    </lineage>
</organism>
<evidence type="ECO:0000313" key="11">
    <source>
        <dbReference type="Proteomes" id="UP001652661"/>
    </source>
</evidence>
<accession>A0A6P4IQ35</accession>
<keyword evidence="4 10" id="KW-0812">Transmembrane</keyword>
<comment type="subcellular location">
    <subcellularLocation>
        <location evidence="1 10">Cell membrane</location>
        <topology evidence="1 10">Multi-pass membrane protein</topology>
    </subcellularLocation>
</comment>
<evidence type="ECO:0000256" key="5">
    <source>
        <dbReference type="ARBA" id="ARBA00022725"/>
    </source>
</evidence>
<evidence type="ECO:0000256" key="7">
    <source>
        <dbReference type="ARBA" id="ARBA00023136"/>
    </source>
</evidence>
<dbReference type="Pfam" id="PF02949">
    <property type="entry name" value="7tm_6"/>
    <property type="match status" value="1"/>
</dbReference>
<protein>
    <recommendedName>
        <fullName evidence="10">Odorant receptor</fullName>
    </recommendedName>
</protein>
<evidence type="ECO:0000256" key="10">
    <source>
        <dbReference type="RuleBase" id="RU351113"/>
    </source>
</evidence>
<feature type="transmembrane region" description="Helical" evidence="10">
    <location>
        <begin position="143"/>
        <end position="164"/>
    </location>
</feature>
<dbReference type="GO" id="GO:0007165">
    <property type="term" value="P:signal transduction"/>
    <property type="evidence" value="ECO:0007669"/>
    <property type="project" value="UniProtKB-KW"/>
</dbReference>
<feature type="transmembrane region" description="Helical" evidence="10">
    <location>
        <begin position="46"/>
        <end position="73"/>
    </location>
</feature>
<comment type="similarity">
    <text evidence="10">Belongs to the insect chemoreceptor superfamily. Heteromeric odorant receptor channel (TC 1.A.69) family.</text>
</comment>
<sequence length="412" mass="47582">MSKLFERLAVAPLDQPVTSLDACAYFYRFATFLGWMPPTEKGWLRWAYALWTGTTMLMGVVYLPLGLSLTYVVHFDRFTPMEFLTSLQVDLNCVGNVIKTCVTYSQMWRMRRMNELIAPLDERCRTPSQRLILHQMVARVNRIIIFFMYMYFAFSILTLFTSIAAGKAPWQLYNPFVDWMDGTWQLWVASILEFFVVGTGESQELMADTFPIVFISLFRGHLAILKDRIENLRKDEELSEEEHYEELVACIQDHRTIIECSNIIRPMLSYTIFAQFMLVGIVLGLAGFNILFFPNTIWMILSNIAFILAICTETFPCCLLCEFLIEDCTKLSDALFHSNWLTATKRYKSAVIYFLQRTQQVIEFKAGSIFPISVQSNIAVAKFAFTIITIVNQMNLGEKFKTNRELGGEIEP</sequence>
<keyword evidence="5 10" id="KW-0552">Olfaction</keyword>
<keyword evidence="8 10" id="KW-0675">Receptor</keyword>
<keyword evidence="6 10" id="KW-1133">Transmembrane helix</keyword>
<evidence type="ECO:0000256" key="1">
    <source>
        <dbReference type="ARBA" id="ARBA00004651"/>
    </source>
</evidence>
<evidence type="ECO:0000256" key="9">
    <source>
        <dbReference type="ARBA" id="ARBA00023224"/>
    </source>
</evidence>